<organism evidence="1 2">
    <name type="scientific">Acinetobacter kookii</name>
    <dbReference type="NCBI Taxonomy" id="1226327"/>
    <lineage>
        <taxon>Bacteria</taxon>
        <taxon>Pseudomonadati</taxon>
        <taxon>Pseudomonadota</taxon>
        <taxon>Gammaproteobacteria</taxon>
        <taxon>Moraxellales</taxon>
        <taxon>Moraxellaceae</taxon>
        <taxon>Acinetobacter</taxon>
    </lineage>
</organism>
<gene>
    <name evidence="1" type="ORF">SAMN05421732_11534</name>
</gene>
<sequence>MQYDEVGAMDQELKQIRDIWTQAFFSGDYEVLAQYEHEQFKVVYEQEGRVESNFVRYDRIAHAVKNGVWKPQKLAVEFEEFDYDKDLKHCQVLIGLQDQKQIRELWVREGVWKIIELRFLKRKKTAQDKSKN</sequence>
<dbReference type="STRING" id="1226327.SAMN05421732_11534"/>
<keyword evidence="2" id="KW-1185">Reference proteome</keyword>
<name>A0A1G6PV39_9GAMM</name>
<accession>A0A1G6PV39</accession>
<reference evidence="2" key="1">
    <citation type="submission" date="2016-09" db="EMBL/GenBank/DDBJ databases">
        <authorList>
            <person name="Varghese N."/>
            <person name="Submissions S."/>
        </authorList>
    </citation>
    <scope>NUCLEOTIDE SEQUENCE [LARGE SCALE GENOMIC DNA]</scope>
    <source>
        <strain evidence="2">ANC 4667</strain>
    </source>
</reference>
<protein>
    <recommendedName>
        <fullName evidence="3">Nuclear transport factor 2 family protein</fullName>
    </recommendedName>
</protein>
<proteinExistence type="predicted"/>
<dbReference type="EMBL" id="FMYO01000015">
    <property type="protein sequence ID" value="SDC83831.1"/>
    <property type="molecule type" value="Genomic_DNA"/>
</dbReference>
<dbReference type="AlphaFoldDB" id="A0A1G6PV39"/>
<evidence type="ECO:0000313" key="2">
    <source>
        <dbReference type="Proteomes" id="UP000243468"/>
    </source>
</evidence>
<evidence type="ECO:0000313" key="1">
    <source>
        <dbReference type="EMBL" id="SDC83831.1"/>
    </source>
</evidence>
<evidence type="ECO:0008006" key="3">
    <source>
        <dbReference type="Google" id="ProtNLM"/>
    </source>
</evidence>
<dbReference type="Proteomes" id="UP000243468">
    <property type="component" value="Unassembled WGS sequence"/>
</dbReference>